<feature type="domain" description="Lysozyme inhibitor LprI-like N-terminal" evidence="2">
    <location>
        <begin position="39"/>
        <end position="113"/>
    </location>
</feature>
<dbReference type="InterPro" id="IPR052755">
    <property type="entry name" value="Lysozyme_Inhibitor_LprI"/>
</dbReference>
<evidence type="ECO:0000259" key="2">
    <source>
        <dbReference type="Pfam" id="PF07007"/>
    </source>
</evidence>
<evidence type="ECO:0000256" key="1">
    <source>
        <dbReference type="SAM" id="SignalP"/>
    </source>
</evidence>
<dbReference type="Proteomes" id="UP001302329">
    <property type="component" value="Unassembled WGS sequence"/>
</dbReference>
<protein>
    <submittedName>
        <fullName evidence="3">Lysozyme inhibitor LprI family protein</fullName>
    </submittedName>
</protein>
<dbReference type="EMBL" id="JAYGHY010000041">
    <property type="protein sequence ID" value="MEA5443221.1"/>
    <property type="molecule type" value="Genomic_DNA"/>
</dbReference>
<proteinExistence type="predicted"/>
<gene>
    <name evidence="3" type="ORF">VB739_11720</name>
</gene>
<name>A0ABU5SXK0_9CYAN</name>
<organism evidence="3 4">
    <name type="scientific">Cyanobium gracile UHCC 0281</name>
    <dbReference type="NCBI Taxonomy" id="3110309"/>
    <lineage>
        <taxon>Bacteria</taxon>
        <taxon>Bacillati</taxon>
        <taxon>Cyanobacteriota</taxon>
        <taxon>Cyanophyceae</taxon>
        <taxon>Synechococcales</taxon>
        <taxon>Prochlorococcaceae</taxon>
        <taxon>Cyanobium</taxon>
    </lineage>
</organism>
<sequence>MKAVSFVATSVLGALPAGAIPPPPNSFDGETIHCHPAGSAATVLICRDAELTALDGELRAAFRRLQNDASFTEAQREALVEDQRRWVESMDQCWRAQERMRDCVKRSQRRRLQHLQTWEAVSPVKP</sequence>
<feature type="chain" id="PRO_5046040736" evidence="1">
    <location>
        <begin position="20"/>
        <end position="126"/>
    </location>
</feature>
<evidence type="ECO:0000313" key="4">
    <source>
        <dbReference type="Proteomes" id="UP001302329"/>
    </source>
</evidence>
<dbReference type="InterPro" id="IPR009739">
    <property type="entry name" value="LprI-like_N"/>
</dbReference>
<dbReference type="PANTHER" id="PTHR37549">
    <property type="entry name" value="LIPOPROTEIN LPRI"/>
    <property type="match status" value="1"/>
</dbReference>
<dbReference type="Pfam" id="PF07007">
    <property type="entry name" value="LprI"/>
    <property type="match status" value="1"/>
</dbReference>
<keyword evidence="1" id="KW-0732">Signal</keyword>
<comment type="caution">
    <text evidence="3">The sequence shown here is derived from an EMBL/GenBank/DDBJ whole genome shotgun (WGS) entry which is preliminary data.</text>
</comment>
<dbReference type="PANTHER" id="PTHR37549:SF1">
    <property type="entry name" value="LIPOPROTEIN LPRI"/>
    <property type="match status" value="1"/>
</dbReference>
<keyword evidence="4" id="KW-1185">Reference proteome</keyword>
<feature type="signal peptide" evidence="1">
    <location>
        <begin position="1"/>
        <end position="19"/>
    </location>
</feature>
<reference evidence="3 4" key="1">
    <citation type="submission" date="2023-12" db="EMBL/GenBank/DDBJ databases">
        <title>Baltic Sea Cyanobacteria.</title>
        <authorList>
            <person name="Delbaje E."/>
            <person name="Fewer D.P."/>
            <person name="Shishido T.K."/>
        </authorList>
    </citation>
    <scope>NUCLEOTIDE SEQUENCE [LARGE SCALE GENOMIC DNA]</scope>
    <source>
        <strain evidence="3 4">UHCC 0281</strain>
    </source>
</reference>
<dbReference type="Gene3D" id="1.20.1270.180">
    <property type="match status" value="1"/>
</dbReference>
<accession>A0ABU5SXK0</accession>
<evidence type="ECO:0000313" key="3">
    <source>
        <dbReference type="EMBL" id="MEA5443221.1"/>
    </source>
</evidence>